<keyword evidence="4" id="KW-1185">Reference proteome</keyword>
<sequence length="156" mass="18213">YWCFRNEKYVSVIEFLQCYNEISLGYFNGLIKIFDLDSGKPCGTFIGHTKPVKKISFNQIGDQCVSISDDKGFVWDPFKFEKLFLIEPHENSIILGAMFIPWYYKFIVHTSDNLLSIWHSRKGCLVKTLNVLEILGNCIRSFSFKKLVFKKLKCQC</sequence>
<gene>
    <name evidence="3" type="ORF">NEZAVI_LOCUS4518</name>
</gene>
<dbReference type="OrthoDB" id="5578278at2759"/>
<evidence type="ECO:0000256" key="2">
    <source>
        <dbReference type="ARBA" id="ARBA00022737"/>
    </source>
</evidence>
<dbReference type="InterPro" id="IPR051570">
    <property type="entry name" value="TBC1_cilium_biogenesis"/>
</dbReference>
<evidence type="ECO:0000313" key="4">
    <source>
        <dbReference type="Proteomes" id="UP001152798"/>
    </source>
</evidence>
<dbReference type="PANTHER" id="PTHR19853">
    <property type="entry name" value="WD REPEAT CONTAINING PROTEIN 3 WDR3"/>
    <property type="match status" value="1"/>
</dbReference>
<keyword evidence="2" id="KW-0677">Repeat</keyword>
<evidence type="ECO:0000313" key="3">
    <source>
        <dbReference type="EMBL" id="CAH1393913.1"/>
    </source>
</evidence>
<dbReference type="PANTHER" id="PTHR19853:SF0">
    <property type="entry name" value="WD REPEAT-CONTAINING PROTEIN 3"/>
    <property type="match status" value="1"/>
</dbReference>
<dbReference type="EMBL" id="OV725078">
    <property type="protein sequence ID" value="CAH1393913.1"/>
    <property type="molecule type" value="Genomic_DNA"/>
</dbReference>
<dbReference type="InterPro" id="IPR036322">
    <property type="entry name" value="WD40_repeat_dom_sf"/>
</dbReference>
<evidence type="ECO:0000256" key="1">
    <source>
        <dbReference type="ARBA" id="ARBA00022574"/>
    </source>
</evidence>
<dbReference type="SMART" id="SM00320">
    <property type="entry name" value="WD40"/>
    <property type="match status" value="2"/>
</dbReference>
<organism evidence="3 4">
    <name type="scientific">Nezara viridula</name>
    <name type="common">Southern green stink bug</name>
    <name type="synonym">Cimex viridulus</name>
    <dbReference type="NCBI Taxonomy" id="85310"/>
    <lineage>
        <taxon>Eukaryota</taxon>
        <taxon>Metazoa</taxon>
        <taxon>Ecdysozoa</taxon>
        <taxon>Arthropoda</taxon>
        <taxon>Hexapoda</taxon>
        <taxon>Insecta</taxon>
        <taxon>Pterygota</taxon>
        <taxon>Neoptera</taxon>
        <taxon>Paraneoptera</taxon>
        <taxon>Hemiptera</taxon>
        <taxon>Heteroptera</taxon>
        <taxon>Panheteroptera</taxon>
        <taxon>Pentatomomorpha</taxon>
        <taxon>Pentatomoidea</taxon>
        <taxon>Pentatomidae</taxon>
        <taxon>Pentatominae</taxon>
        <taxon>Nezara</taxon>
    </lineage>
</organism>
<proteinExistence type="predicted"/>
<protein>
    <submittedName>
        <fullName evidence="3">Uncharacterized protein</fullName>
    </submittedName>
</protein>
<feature type="non-terminal residue" evidence="3">
    <location>
        <position position="1"/>
    </location>
</feature>
<reference evidence="3" key="1">
    <citation type="submission" date="2022-01" db="EMBL/GenBank/DDBJ databases">
        <authorList>
            <person name="King R."/>
        </authorList>
    </citation>
    <scope>NUCLEOTIDE SEQUENCE</scope>
</reference>
<accession>A0A9P0H1J8</accession>
<name>A0A9P0H1J8_NEZVI</name>
<keyword evidence="1" id="KW-0853">WD repeat</keyword>
<dbReference type="InterPro" id="IPR001680">
    <property type="entry name" value="WD40_rpt"/>
</dbReference>
<dbReference type="InterPro" id="IPR015943">
    <property type="entry name" value="WD40/YVTN_repeat-like_dom_sf"/>
</dbReference>
<dbReference type="AlphaFoldDB" id="A0A9P0H1J8"/>
<dbReference type="GO" id="GO:0030515">
    <property type="term" value="F:snoRNA binding"/>
    <property type="evidence" value="ECO:0007669"/>
    <property type="project" value="TreeGrafter"/>
</dbReference>
<dbReference type="SUPFAM" id="SSF50978">
    <property type="entry name" value="WD40 repeat-like"/>
    <property type="match status" value="1"/>
</dbReference>
<dbReference type="GO" id="GO:0032040">
    <property type="term" value="C:small-subunit processome"/>
    <property type="evidence" value="ECO:0007669"/>
    <property type="project" value="TreeGrafter"/>
</dbReference>
<dbReference type="GO" id="GO:0030490">
    <property type="term" value="P:maturation of SSU-rRNA"/>
    <property type="evidence" value="ECO:0007669"/>
    <property type="project" value="TreeGrafter"/>
</dbReference>
<dbReference type="Gene3D" id="2.130.10.10">
    <property type="entry name" value="YVTN repeat-like/Quinoprotein amine dehydrogenase"/>
    <property type="match status" value="1"/>
</dbReference>
<dbReference type="GO" id="GO:0034388">
    <property type="term" value="C:Pwp2p-containing subcomplex of 90S preribosome"/>
    <property type="evidence" value="ECO:0007669"/>
    <property type="project" value="TreeGrafter"/>
</dbReference>
<dbReference type="Proteomes" id="UP001152798">
    <property type="component" value="Chromosome 2"/>
</dbReference>